<sequence length="186" mass="21246">MTESARNLPFTVEDNIFVNEEIEEDDTSIVDATEYEFQNEQLEYQAEEQPAVNLPSERGFIPTIAPMPNAFVKFLTVFIVIFQLYFLVERGTTIMLQFFTLLIAAAGYDYQFPRTLATTRSLTGFGEITSGSFLITLVANNSNAGTDCPNKHLAADLYHPEFEDKIEQWRNHMVPDDAFFDIYDRA</sequence>
<dbReference type="Proteomes" id="UP000605846">
    <property type="component" value="Unassembled WGS sequence"/>
</dbReference>
<keyword evidence="3" id="KW-1185">Reference proteome</keyword>
<evidence type="ECO:0000256" key="1">
    <source>
        <dbReference type="SAM" id="Phobius"/>
    </source>
</evidence>
<accession>A0A8H7EL33</accession>
<proteinExistence type="predicted"/>
<organism evidence="2 3">
    <name type="scientific">Apophysomyces ossiformis</name>
    <dbReference type="NCBI Taxonomy" id="679940"/>
    <lineage>
        <taxon>Eukaryota</taxon>
        <taxon>Fungi</taxon>
        <taxon>Fungi incertae sedis</taxon>
        <taxon>Mucoromycota</taxon>
        <taxon>Mucoromycotina</taxon>
        <taxon>Mucoromycetes</taxon>
        <taxon>Mucorales</taxon>
        <taxon>Mucorineae</taxon>
        <taxon>Mucoraceae</taxon>
        <taxon>Apophysomyces</taxon>
    </lineage>
</organism>
<gene>
    <name evidence="2" type="ORF">EC973_006006</name>
</gene>
<evidence type="ECO:0000313" key="3">
    <source>
        <dbReference type="Proteomes" id="UP000605846"/>
    </source>
</evidence>
<dbReference type="AlphaFoldDB" id="A0A8H7EL33"/>
<feature type="non-terminal residue" evidence="2">
    <location>
        <position position="186"/>
    </location>
</feature>
<name>A0A8H7EL33_9FUNG</name>
<dbReference type="OrthoDB" id="10655444at2759"/>
<keyword evidence="1" id="KW-0472">Membrane</keyword>
<dbReference type="EMBL" id="JABAYA010000357">
    <property type="protein sequence ID" value="KAF7720810.1"/>
    <property type="molecule type" value="Genomic_DNA"/>
</dbReference>
<keyword evidence="1" id="KW-0812">Transmembrane</keyword>
<reference evidence="2" key="1">
    <citation type="submission" date="2020-01" db="EMBL/GenBank/DDBJ databases">
        <title>Genome Sequencing of Three Apophysomyces-Like Fungal Strains Confirms a Novel Fungal Genus in the Mucoromycota with divergent Burkholderia-like Endosymbiotic Bacteria.</title>
        <authorList>
            <person name="Stajich J.E."/>
            <person name="Macias A.M."/>
            <person name="Carter-House D."/>
            <person name="Lovett B."/>
            <person name="Kasson L.R."/>
            <person name="Berry K."/>
            <person name="Grigoriev I."/>
            <person name="Chang Y."/>
            <person name="Spatafora J."/>
            <person name="Kasson M.T."/>
        </authorList>
    </citation>
    <scope>NUCLEOTIDE SEQUENCE</scope>
    <source>
        <strain evidence="2">NRRL A-21654</strain>
    </source>
</reference>
<evidence type="ECO:0000313" key="2">
    <source>
        <dbReference type="EMBL" id="KAF7720810.1"/>
    </source>
</evidence>
<comment type="caution">
    <text evidence="2">The sequence shown here is derived from an EMBL/GenBank/DDBJ whole genome shotgun (WGS) entry which is preliminary data.</text>
</comment>
<protein>
    <submittedName>
        <fullName evidence="2">Uncharacterized protein</fullName>
    </submittedName>
</protein>
<keyword evidence="1" id="KW-1133">Transmembrane helix</keyword>
<feature type="transmembrane region" description="Helical" evidence="1">
    <location>
        <begin position="70"/>
        <end position="88"/>
    </location>
</feature>